<organism evidence="1">
    <name type="scientific">Zea mays</name>
    <name type="common">Maize</name>
    <dbReference type="NCBI Taxonomy" id="4577"/>
    <lineage>
        <taxon>Eukaryota</taxon>
        <taxon>Viridiplantae</taxon>
        <taxon>Streptophyta</taxon>
        <taxon>Embryophyta</taxon>
        <taxon>Tracheophyta</taxon>
        <taxon>Spermatophyta</taxon>
        <taxon>Magnoliopsida</taxon>
        <taxon>Liliopsida</taxon>
        <taxon>Poales</taxon>
        <taxon>Poaceae</taxon>
        <taxon>PACMAD clade</taxon>
        <taxon>Panicoideae</taxon>
        <taxon>Andropogonodae</taxon>
        <taxon>Andropogoneae</taxon>
        <taxon>Tripsacinae</taxon>
        <taxon>Zea</taxon>
    </lineage>
</organism>
<dbReference type="AlphaFoldDB" id="C0HEM1"/>
<accession>C0HEM1</accession>
<reference evidence="1" key="2">
    <citation type="submission" date="2012-06" db="EMBL/GenBank/DDBJ databases">
        <authorList>
            <person name="Yu Y."/>
            <person name="Currie J."/>
            <person name="Lomeli R."/>
            <person name="Angelova A."/>
            <person name="Collura K."/>
            <person name="Wissotski M."/>
            <person name="Campos D."/>
            <person name="Kudrna D."/>
            <person name="Golser W."/>
            <person name="Ashely E."/>
            <person name="Descour A."/>
            <person name="Fernandes J."/>
            <person name="Soderlund C."/>
            <person name="Walbot V."/>
        </authorList>
    </citation>
    <scope>NUCLEOTIDE SEQUENCE</scope>
    <source>
        <strain evidence="1">B73</strain>
    </source>
</reference>
<dbReference type="EMBL" id="BT060777">
    <property type="protein sequence ID" value="ACN25474.1"/>
    <property type="molecule type" value="mRNA"/>
</dbReference>
<name>C0HEM1_MAIZE</name>
<proteinExistence type="evidence at transcript level"/>
<sequence>MNSSKWCTTVLVQGSLSLKALLVHNRRPVSSYSPLVICWFSGKTTLANIAPPNQAEYLARFSDMYSGGLHK</sequence>
<reference evidence="1" key="1">
    <citation type="journal article" date="2009" name="PLoS Genet.">
        <title>Sequencing, mapping, and analysis of 27,455 maize full-length cDNAs.</title>
        <authorList>
            <person name="Soderlund C."/>
            <person name="Descour A."/>
            <person name="Kudrna D."/>
            <person name="Bomhoff M."/>
            <person name="Boyd L."/>
            <person name="Currie J."/>
            <person name="Angelova A."/>
            <person name="Collura K."/>
            <person name="Wissotski M."/>
            <person name="Ashley E."/>
            <person name="Morrow D."/>
            <person name="Fernandes J."/>
            <person name="Walbot V."/>
            <person name="Yu Y."/>
        </authorList>
    </citation>
    <scope>NUCLEOTIDE SEQUENCE</scope>
    <source>
        <strain evidence="1">B73</strain>
    </source>
</reference>
<evidence type="ECO:0000313" key="1">
    <source>
        <dbReference type="EMBL" id="ACN25474.1"/>
    </source>
</evidence>
<protein>
    <submittedName>
        <fullName evidence="1">Uncharacterized protein</fullName>
    </submittedName>
</protein>